<feature type="domain" description="Amidase" evidence="1">
    <location>
        <begin position="26"/>
        <end position="416"/>
    </location>
</feature>
<dbReference type="EC" id="6.3.5.6" evidence="2"/>
<name>F9Y6J7_KETVW</name>
<dbReference type="RefSeq" id="WP_013385506.1">
    <property type="nucleotide sequence ID" value="NC_017384.1"/>
</dbReference>
<dbReference type="InterPro" id="IPR000120">
    <property type="entry name" value="Amidase"/>
</dbReference>
<dbReference type="InterPro" id="IPR023631">
    <property type="entry name" value="Amidase_dom"/>
</dbReference>
<evidence type="ECO:0000259" key="1">
    <source>
        <dbReference type="Pfam" id="PF01425"/>
    </source>
</evidence>
<dbReference type="Pfam" id="PF01425">
    <property type="entry name" value="Amidase"/>
    <property type="match status" value="1"/>
</dbReference>
<dbReference type="PANTHER" id="PTHR11895:SF176">
    <property type="entry name" value="AMIDASE AMID-RELATED"/>
    <property type="match status" value="1"/>
</dbReference>
<dbReference type="GO" id="GO:0050566">
    <property type="term" value="F:asparaginyl-tRNA synthase (glutamine-hydrolyzing) activity"/>
    <property type="evidence" value="ECO:0007669"/>
    <property type="project" value="UniProtKB-EC"/>
</dbReference>
<dbReference type="AlphaFoldDB" id="F9Y6J7"/>
<dbReference type="PROSITE" id="PS00571">
    <property type="entry name" value="AMIDASES"/>
    <property type="match status" value="1"/>
</dbReference>
<accession>F9Y6J7</accession>
<dbReference type="EMBL" id="CP002018">
    <property type="protein sequence ID" value="AEM42117.1"/>
    <property type="molecule type" value="Genomic_DNA"/>
</dbReference>
<dbReference type="GO" id="GO:0050567">
    <property type="term" value="F:glutaminyl-tRNA synthase (glutamine-hydrolyzing) activity"/>
    <property type="evidence" value="ECO:0007669"/>
    <property type="project" value="UniProtKB-EC"/>
</dbReference>
<keyword evidence="3" id="KW-1185">Reference proteome</keyword>
<dbReference type="Proteomes" id="UP000000692">
    <property type="component" value="Chromosome"/>
</dbReference>
<evidence type="ECO:0000313" key="2">
    <source>
        <dbReference type="EMBL" id="AEM42117.1"/>
    </source>
</evidence>
<dbReference type="eggNOG" id="COG0154">
    <property type="taxonomic scope" value="Bacteria"/>
</dbReference>
<dbReference type="KEGG" id="kvl:KVU_2278"/>
<dbReference type="InterPro" id="IPR020556">
    <property type="entry name" value="Amidase_CS"/>
</dbReference>
<reference evidence="2 3" key="1">
    <citation type="journal article" date="2011" name="J. Bacteriol.">
        <title>Complete genome sequence of the industrial strain Ketogulonicigenium vulgare WSH-001.</title>
        <authorList>
            <person name="Liu L."/>
            <person name="Li Y."/>
            <person name="Zhang J."/>
            <person name="Zhou Z."/>
            <person name="Liu J."/>
            <person name="Li X."/>
            <person name="Zhou J."/>
            <person name="Du G."/>
            <person name="Wang L."/>
            <person name="Chen J."/>
        </authorList>
    </citation>
    <scope>NUCLEOTIDE SEQUENCE [LARGE SCALE GENOMIC DNA]</scope>
    <source>
        <strain evidence="2 3">WSH-001</strain>
    </source>
</reference>
<dbReference type="EC" id="6.3.5.7" evidence="2"/>
<dbReference type="HOGENOM" id="CLU_009600_0_3_5"/>
<dbReference type="OrthoDB" id="9811471at2"/>
<protein>
    <submittedName>
        <fullName evidence="2">Amidase family protein</fullName>
        <ecNumber evidence="2">6.3.5.6</ecNumber>
        <ecNumber evidence="2">6.3.5.7</ecNumber>
    </submittedName>
</protein>
<keyword evidence="2" id="KW-0436">Ligase</keyword>
<evidence type="ECO:0000313" key="3">
    <source>
        <dbReference type="Proteomes" id="UP000000692"/>
    </source>
</evidence>
<proteinExistence type="predicted"/>
<dbReference type="SUPFAM" id="SSF75304">
    <property type="entry name" value="Amidase signature (AS) enzymes"/>
    <property type="match status" value="1"/>
</dbReference>
<dbReference type="InterPro" id="IPR036928">
    <property type="entry name" value="AS_sf"/>
</dbReference>
<organism evidence="2 3">
    <name type="scientific">Ketogulonicigenium vulgare (strain WSH-001)</name>
    <dbReference type="NCBI Taxonomy" id="759362"/>
    <lineage>
        <taxon>Bacteria</taxon>
        <taxon>Pseudomonadati</taxon>
        <taxon>Pseudomonadota</taxon>
        <taxon>Alphaproteobacteria</taxon>
        <taxon>Rhodobacterales</taxon>
        <taxon>Roseobacteraceae</taxon>
        <taxon>Ketogulonicigenium</taxon>
    </lineage>
</organism>
<sequence>MQEWLFAKAADLGRGIGAGKIDPVDLAECYLEAAANHPDAARIYARTAPDRTLSEAAAARSRAQSSARLGPLDGVPVSWKDLIDSKDIATEAGTALMEGRTPSADAPVLAQGTSSGLVFMGKTHLSEIAFSGLGYNPITATPPNINGPDLVPGGSSSGAAASLAYGLAAGAIGSDTGGSIRLPAAWNGLVGFKPAHGAHPLEGIVPLCRRFDTIGPLARSVEDAALLDAALGGAAVDLSGASLHGTRLAVMDTVVGEGLEPAVSMAFEQALDRLARAGAQITRIVLPEVAAAYPLAALLYAPEAWAYWRDYITPAPHKMFDQIYERISAGQQVAAPDYIAAWDELHALRRTYASATAGYDAILCPAAPITAPSISRLTSDSAYYKQVNLQALRNTRLANLFGLASVNLPLDQPMTGLLLNALPAQQGALLRLAKAAEAALAT</sequence>
<dbReference type="Gene3D" id="3.90.1300.10">
    <property type="entry name" value="Amidase signature (AS) domain"/>
    <property type="match status" value="1"/>
</dbReference>
<dbReference type="PANTHER" id="PTHR11895">
    <property type="entry name" value="TRANSAMIDASE"/>
    <property type="match status" value="1"/>
</dbReference>
<gene>
    <name evidence="2" type="ordered locus">KVU_2278</name>
</gene>